<name>A0A6A5WK41_9PLEO</name>
<keyword evidence="2 7" id="KW-0812">Transmembrane</keyword>
<evidence type="ECO:0000313" key="9">
    <source>
        <dbReference type="EMBL" id="KAF2002032.1"/>
    </source>
</evidence>
<proteinExistence type="inferred from homology"/>
<feature type="region of interest" description="Disordered" evidence="6">
    <location>
        <begin position="313"/>
        <end position="344"/>
    </location>
</feature>
<comment type="similarity">
    <text evidence="5">Belongs to the SAT4 family.</text>
</comment>
<keyword evidence="4 7" id="KW-0472">Membrane</keyword>
<dbReference type="OrthoDB" id="3903189at2759"/>
<evidence type="ECO:0000313" key="10">
    <source>
        <dbReference type="Proteomes" id="UP000799779"/>
    </source>
</evidence>
<protein>
    <recommendedName>
        <fullName evidence="8">Rhodopsin domain-containing protein</fullName>
    </recommendedName>
</protein>
<evidence type="ECO:0000256" key="1">
    <source>
        <dbReference type="ARBA" id="ARBA00004141"/>
    </source>
</evidence>
<feature type="transmembrane region" description="Helical" evidence="7">
    <location>
        <begin position="6"/>
        <end position="25"/>
    </location>
</feature>
<feature type="compositionally biased region" description="Gly residues" evidence="6">
    <location>
        <begin position="334"/>
        <end position="343"/>
    </location>
</feature>
<dbReference type="PANTHER" id="PTHR33048">
    <property type="entry name" value="PTH11-LIKE INTEGRAL MEMBRANE PROTEIN (AFU_ORTHOLOGUE AFUA_5G11245)"/>
    <property type="match status" value="1"/>
</dbReference>
<evidence type="ECO:0000256" key="4">
    <source>
        <dbReference type="ARBA" id="ARBA00023136"/>
    </source>
</evidence>
<dbReference type="InterPro" id="IPR052337">
    <property type="entry name" value="SAT4-like"/>
</dbReference>
<evidence type="ECO:0000256" key="5">
    <source>
        <dbReference type="ARBA" id="ARBA00038359"/>
    </source>
</evidence>
<dbReference type="InterPro" id="IPR049326">
    <property type="entry name" value="Rhodopsin_dom_fungi"/>
</dbReference>
<gene>
    <name evidence="9" type="ORF">P154DRAFT_431761</name>
</gene>
<feature type="region of interest" description="Disordered" evidence="6">
    <location>
        <begin position="360"/>
        <end position="382"/>
    </location>
</feature>
<feature type="compositionally biased region" description="Low complexity" evidence="6">
    <location>
        <begin position="314"/>
        <end position="324"/>
    </location>
</feature>
<feature type="transmembrane region" description="Helical" evidence="7">
    <location>
        <begin position="206"/>
        <end position="225"/>
    </location>
</feature>
<feature type="transmembrane region" description="Helical" evidence="7">
    <location>
        <begin position="169"/>
        <end position="194"/>
    </location>
</feature>
<evidence type="ECO:0000256" key="2">
    <source>
        <dbReference type="ARBA" id="ARBA00022692"/>
    </source>
</evidence>
<reference evidence="9" key="1">
    <citation type="journal article" date="2020" name="Stud. Mycol.">
        <title>101 Dothideomycetes genomes: a test case for predicting lifestyles and emergence of pathogens.</title>
        <authorList>
            <person name="Haridas S."/>
            <person name="Albert R."/>
            <person name="Binder M."/>
            <person name="Bloem J."/>
            <person name="Labutti K."/>
            <person name="Salamov A."/>
            <person name="Andreopoulos B."/>
            <person name="Baker S."/>
            <person name="Barry K."/>
            <person name="Bills G."/>
            <person name="Bluhm B."/>
            <person name="Cannon C."/>
            <person name="Castanera R."/>
            <person name="Culley D."/>
            <person name="Daum C."/>
            <person name="Ezra D."/>
            <person name="Gonzalez J."/>
            <person name="Henrissat B."/>
            <person name="Kuo A."/>
            <person name="Liang C."/>
            <person name="Lipzen A."/>
            <person name="Lutzoni F."/>
            <person name="Magnuson J."/>
            <person name="Mondo S."/>
            <person name="Nolan M."/>
            <person name="Ohm R."/>
            <person name="Pangilinan J."/>
            <person name="Park H.-J."/>
            <person name="Ramirez L."/>
            <person name="Alfaro M."/>
            <person name="Sun H."/>
            <person name="Tritt A."/>
            <person name="Yoshinaga Y."/>
            <person name="Zwiers L.-H."/>
            <person name="Turgeon B."/>
            <person name="Goodwin S."/>
            <person name="Spatafora J."/>
            <person name="Crous P."/>
            <person name="Grigoriev I."/>
        </authorList>
    </citation>
    <scope>NUCLEOTIDE SEQUENCE</scope>
    <source>
        <strain evidence="9">CBS 123094</strain>
    </source>
</reference>
<evidence type="ECO:0000259" key="8">
    <source>
        <dbReference type="Pfam" id="PF20684"/>
    </source>
</evidence>
<organism evidence="9 10">
    <name type="scientific">Amniculicola lignicola CBS 123094</name>
    <dbReference type="NCBI Taxonomy" id="1392246"/>
    <lineage>
        <taxon>Eukaryota</taxon>
        <taxon>Fungi</taxon>
        <taxon>Dikarya</taxon>
        <taxon>Ascomycota</taxon>
        <taxon>Pezizomycotina</taxon>
        <taxon>Dothideomycetes</taxon>
        <taxon>Pleosporomycetidae</taxon>
        <taxon>Pleosporales</taxon>
        <taxon>Amniculicolaceae</taxon>
        <taxon>Amniculicola</taxon>
    </lineage>
</organism>
<evidence type="ECO:0000256" key="6">
    <source>
        <dbReference type="SAM" id="MobiDB-lite"/>
    </source>
</evidence>
<comment type="subcellular location">
    <subcellularLocation>
        <location evidence="1">Membrane</location>
        <topology evidence="1">Multi-pass membrane protein</topology>
    </subcellularLocation>
</comment>
<dbReference type="AlphaFoldDB" id="A0A6A5WK41"/>
<keyword evidence="3 7" id="KW-1133">Transmembrane helix</keyword>
<dbReference type="PANTHER" id="PTHR33048:SF149">
    <property type="entry name" value="UBID FAMILY DECARBOXYLASE"/>
    <property type="match status" value="1"/>
</dbReference>
<dbReference type="Pfam" id="PF20684">
    <property type="entry name" value="Fung_rhodopsin"/>
    <property type="match status" value="1"/>
</dbReference>
<dbReference type="GO" id="GO:0016020">
    <property type="term" value="C:membrane"/>
    <property type="evidence" value="ECO:0007669"/>
    <property type="project" value="UniProtKB-SubCell"/>
</dbReference>
<feature type="transmembrane region" description="Helical" evidence="7">
    <location>
        <begin position="98"/>
        <end position="115"/>
    </location>
</feature>
<keyword evidence="10" id="KW-1185">Reference proteome</keyword>
<feature type="region of interest" description="Disordered" evidence="6">
    <location>
        <begin position="413"/>
        <end position="449"/>
    </location>
</feature>
<evidence type="ECO:0000256" key="7">
    <source>
        <dbReference type="SAM" id="Phobius"/>
    </source>
</evidence>
<dbReference type="EMBL" id="ML977579">
    <property type="protein sequence ID" value="KAF2002032.1"/>
    <property type="molecule type" value="Genomic_DNA"/>
</dbReference>
<feature type="transmembrane region" description="Helical" evidence="7">
    <location>
        <begin position="41"/>
        <end position="61"/>
    </location>
</feature>
<evidence type="ECO:0000256" key="3">
    <source>
        <dbReference type="ARBA" id="ARBA00022989"/>
    </source>
</evidence>
<dbReference type="Proteomes" id="UP000799779">
    <property type="component" value="Unassembled WGS sequence"/>
</dbReference>
<accession>A0A6A5WK41</accession>
<sequence length="449" mass="50466">MSILQPEAGIFYGVCWVVVLVRLVSKRMRLGTWRNLQIDDYLIIVAMFTLTVLMALLHVIIHTNSNLIAPGTDEKLFTKEDIEERVYGSKLTIVVEQMHISTIWLLKACILIMYARMTELLNLRVLVLAAAVYVAVAYVLMEILWFGVWCKPFPQYWAVPTNSTQCSAMINHLITNATLNISSDVLIMLIPFPLVFKVKLPWTKKAILASMFTIGSFTIFAAAYSKYQSFKHPFSPIWISWYLREAFTAMLCANLPLTRPVLQHLFRTKFFTSTNNTSNPMHTSGMYGRYADGSRRSHTSTFQLRSAGNFTTIEGTGTRLGSRSGSEEHINYENGGGTSGNGATGPLEIFYEREIRVENDPRPGHAHRRKHDDDISDSDVDLEGGMELGKGGIVQRIAVGRVGVGDDEGLQRKSAMIKGPNGIVLTGWREGSEDSESENEEREQGKRRR</sequence>
<feature type="domain" description="Rhodopsin" evidence="8">
    <location>
        <begin position="29"/>
        <end position="263"/>
    </location>
</feature>
<feature type="transmembrane region" description="Helical" evidence="7">
    <location>
        <begin position="127"/>
        <end position="149"/>
    </location>
</feature>